<dbReference type="Proteomes" id="UP000535437">
    <property type="component" value="Unassembled WGS sequence"/>
</dbReference>
<dbReference type="CDD" id="cd03255">
    <property type="entry name" value="ABC_MJ0796_LolCDE_FtsE"/>
    <property type="match status" value="1"/>
</dbReference>
<sequence length="237" mass="24507">MITTAPPVLQAHSLSKTYDSAHALVDAGLTVHPGESVAIMGPSGSGKTTLMHVLSGIIQSDTGDVVFTPAPGHAPVNLATRTSEQRARLRREHIGFVFQDGLLLPELTALENVAVARMVAGVPRAQAQQEAAGWLGALGLAGYEQRRPGQLSGGQAQRVAIARAQVTGPAVVFADEPTGALDSATSEAVLDALLGSTVSRGAPLVMVTHDEAVAARCSRLIRLQDGRVVHDSAGVHA</sequence>
<accession>A0A7Z0GN19</accession>
<dbReference type="SUPFAM" id="SSF52540">
    <property type="entry name" value="P-loop containing nucleoside triphosphate hydrolases"/>
    <property type="match status" value="1"/>
</dbReference>
<evidence type="ECO:0000256" key="3">
    <source>
        <dbReference type="ARBA" id="ARBA00022840"/>
    </source>
</evidence>
<evidence type="ECO:0000259" key="4">
    <source>
        <dbReference type="PROSITE" id="PS50893"/>
    </source>
</evidence>
<dbReference type="PROSITE" id="PS50893">
    <property type="entry name" value="ABC_TRANSPORTER_2"/>
    <property type="match status" value="1"/>
</dbReference>
<dbReference type="GO" id="GO:0016887">
    <property type="term" value="F:ATP hydrolysis activity"/>
    <property type="evidence" value="ECO:0007669"/>
    <property type="project" value="InterPro"/>
</dbReference>
<evidence type="ECO:0000256" key="1">
    <source>
        <dbReference type="ARBA" id="ARBA00022448"/>
    </source>
</evidence>
<dbReference type="Pfam" id="PF00005">
    <property type="entry name" value="ABC_tran"/>
    <property type="match status" value="1"/>
</dbReference>
<keyword evidence="1" id="KW-0813">Transport</keyword>
<dbReference type="InterPro" id="IPR017911">
    <property type="entry name" value="MacB-like_ATP-bd"/>
</dbReference>
<dbReference type="InterPro" id="IPR003593">
    <property type="entry name" value="AAA+_ATPase"/>
</dbReference>
<feature type="domain" description="ABC transporter" evidence="4">
    <location>
        <begin position="9"/>
        <end position="237"/>
    </location>
</feature>
<dbReference type="PANTHER" id="PTHR24220">
    <property type="entry name" value="IMPORT ATP-BINDING PROTEIN"/>
    <property type="match status" value="1"/>
</dbReference>
<dbReference type="SMART" id="SM00382">
    <property type="entry name" value="AAA"/>
    <property type="match status" value="1"/>
</dbReference>
<dbReference type="InterPro" id="IPR027417">
    <property type="entry name" value="P-loop_NTPase"/>
</dbReference>
<dbReference type="InterPro" id="IPR015854">
    <property type="entry name" value="ABC_transpr_LolD-like"/>
</dbReference>
<gene>
    <name evidence="5" type="ORF">HNR09_002321</name>
</gene>
<evidence type="ECO:0000313" key="5">
    <source>
        <dbReference type="EMBL" id="NYJ78910.1"/>
    </source>
</evidence>
<dbReference type="RefSeq" id="WP_179542201.1">
    <property type="nucleotide sequence ID" value="NZ_BAAALL010000001.1"/>
</dbReference>
<reference evidence="5 6" key="1">
    <citation type="submission" date="2020-07" db="EMBL/GenBank/DDBJ databases">
        <title>Sequencing the genomes of 1000 actinobacteria strains.</title>
        <authorList>
            <person name="Klenk H.-P."/>
        </authorList>
    </citation>
    <scope>NUCLEOTIDE SEQUENCE [LARGE SCALE GENOMIC DNA]</scope>
    <source>
        <strain evidence="5 6">DSM 15475</strain>
    </source>
</reference>
<comment type="caution">
    <text evidence="5">The sequence shown here is derived from an EMBL/GenBank/DDBJ whole genome shotgun (WGS) entry which is preliminary data.</text>
</comment>
<keyword evidence="2" id="KW-0547">Nucleotide-binding</keyword>
<organism evidence="5 6">
    <name type="scientific">Nesterenkonia xinjiangensis</name>
    <dbReference type="NCBI Taxonomy" id="225327"/>
    <lineage>
        <taxon>Bacteria</taxon>
        <taxon>Bacillati</taxon>
        <taxon>Actinomycetota</taxon>
        <taxon>Actinomycetes</taxon>
        <taxon>Micrococcales</taxon>
        <taxon>Micrococcaceae</taxon>
        <taxon>Nesterenkonia</taxon>
    </lineage>
</organism>
<dbReference type="Gene3D" id="3.40.50.300">
    <property type="entry name" value="P-loop containing nucleotide triphosphate hydrolases"/>
    <property type="match status" value="1"/>
</dbReference>
<evidence type="ECO:0000313" key="6">
    <source>
        <dbReference type="Proteomes" id="UP000535437"/>
    </source>
</evidence>
<keyword evidence="3 5" id="KW-0067">ATP-binding</keyword>
<protein>
    <submittedName>
        <fullName evidence="5">Putative ABC transport system ATP-binding protein</fullName>
    </submittedName>
</protein>
<name>A0A7Z0GN19_9MICC</name>
<evidence type="ECO:0000256" key="2">
    <source>
        <dbReference type="ARBA" id="ARBA00022741"/>
    </source>
</evidence>
<proteinExistence type="predicted"/>
<dbReference type="PANTHER" id="PTHR24220:SF685">
    <property type="entry name" value="ABC TRANSPORTER RELATED"/>
    <property type="match status" value="1"/>
</dbReference>
<keyword evidence="6" id="KW-1185">Reference proteome</keyword>
<dbReference type="EMBL" id="JACCFY010000001">
    <property type="protein sequence ID" value="NYJ78910.1"/>
    <property type="molecule type" value="Genomic_DNA"/>
</dbReference>
<dbReference type="InterPro" id="IPR003439">
    <property type="entry name" value="ABC_transporter-like_ATP-bd"/>
</dbReference>
<dbReference type="GO" id="GO:0022857">
    <property type="term" value="F:transmembrane transporter activity"/>
    <property type="evidence" value="ECO:0007669"/>
    <property type="project" value="TreeGrafter"/>
</dbReference>
<dbReference type="GO" id="GO:0005886">
    <property type="term" value="C:plasma membrane"/>
    <property type="evidence" value="ECO:0007669"/>
    <property type="project" value="TreeGrafter"/>
</dbReference>
<dbReference type="AlphaFoldDB" id="A0A7Z0GN19"/>
<dbReference type="GO" id="GO:0005524">
    <property type="term" value="F:ATP binding"/>
    <property type="evidence" value="ECO:0007669"/>
    <property type="project" value="UniProtKB-KW"/>
</dbReference>